<dbReference type="NCBIfam" id="TIGR00318">
    <property type="entry name" value="cyaB"/>
    <property type="match status" value="1"/>
</dbReference>
<name>A0AAJ7C1P9_CEPCN</name>
<dbReference type="InterPro" id="IPR023577">
    <property type="entry name" value="CYTH_domain"/>
</dbReference>
<evidence type="ECO:0000313" key="2">
    <source>
        <dbReference type="Proteomes" id="UP000694920"/>
    </source>
</evidence>
<dbReference type="Pfam" id="PF01928">
    <property type="entry name" value="CYTH"/>
    <property type="match status" value="1"/>
</dbReference>
<dbReference type="AlphaFoldDB" id="A0AAJ7C1P9"/>
<dbReference type="SUPFAM" id="SSF55154">
    <property type="entry name" value="CYTH-like phosphatases"/>
    <property type="match status" value="1"/>
</dbReference>
<accession>A0AAJ7C1P9</accession>
<dbReference type="GeneID" id="107269845"/>
<dbReference type="InterPro" id="IPR033469">
    <property type="entry name" value="CYTH-like_dom_sf"/>
</dbReference>
<dbReference type="SMART" id="SM01118">
    <property type="entry name" value="CYTH"/>
    <property type="match status" value="1"/>
</dbReference>
<dbReference type="Gene3D" id="2.40.320.10">
    <property type="entry name" value="Hypothetical Protein Pfu-838710-001"/>
    <property type="match status" value="1"/>
</dbReference>
<dbReference type="PANTHER" id="PTHR21028">
    <property type="entry name" value="SI:CH211-156B7.4"/>
    <property type="match status" value="1"/>
</dbReference>
<dbReference type="PANTHER" id="PTHR21028:SF2">
    <property type="entry name" value="CYTH DOMAIN-CONTAINING PROTEIN"/>
    <property type="match status" value="1"/>
</dbReference>
<evidence type="ECO:0000313" key="3">
    <source>
        <dbReference type="RefSeq" id="XP_015599660.1"/>
    </source>
</evidence>
<reference evidence="3" key="1">
    <citation type="submission" date="2025-08" db="UniProtKB">
        <authorList>
            <consortium name="RefSeq"/>
        </authorList>
    </citation>
    <scope>IDENTIFICATION</scope>
</reference>
<gene>
    <name evidence="3" type="primary">LOC107269845</name>
</gene>
<dbReference type="Proteomes" id="UP000694920">
    <property type="component" value="Unplaced"/>
</dbReference>
<keyword evidence="2" id="KW-1185">Reference proteome</keyword>
<organism evidence="2 3">
    <name type="scientific">Cephus cinctus</name>
    <name type="common">Wheat stem sawfly</name>
    <dbReference type="NCBI Taxonomy" id="211228"/>
    <lineage>
        <taxon>Eukaryota</taxon>
        <taxon>Metazoa</taxon>
        <taxon>Ecdysozoa</taxon>
        <taxon>Arthropoda</taxon>
        <taxon>Hexapoda</taxon>
        <taxon>Insecta</taxon>
        <taxon>Pterygota</taxon>
        <taxon>Neoptera</taxon>
        <taxon>Endopterygota</taxon>
        <taxon>Hymenoptera</taxon>
        <taxon>Cephoidea</taxon>
        <taxon>Cephidae</taxon>
        <taxon>Cephus</taxon>
    </lineage>
</organism>
<dbReference type="InterPro" id="IPR008173">
    <property type="entry name" value="Adenylyl_cyclase_CyaB"/>
</dbReference>
<proteinExistence type="predicted"/>
<sequence>MNIEIKAFVGSVENFEKKVRELSKSDVIVIKQHDIFFIVPNGRLKLRLFEDGFGELIYYERPDTDGPKVSSYKKTSLNVEAAQGIKEVLSVANGVLGNVIKTRHLYMIGQTRVHVDRVDGLGDFMELEVVLRDNQNVSEGEEIANDLMKKLDVKKENLISGAYLDLLIRKKS</sequence>
<protein>
    <submittedName>
        <fullName evidence="3">Uncharacterized protein LOC107269845</fullName>
    </submittedName>
</protein>
<evidence type="ECO:0000259" key="1">
    <source>
        <dbReference type="PROSITE" id="PS51707"/>
    </source>
</evidence>
<dbReference type="PROSITE" id="PS51707">
    <property type="entry name" value="CYTH"/>
    <property type="match status" value="1"/>
</dbReference>
<dbReference type="CDD" id="cd07890">
    <property type="entry name" value="CYTH-like_AC_IV-like"/>
    <property type="match status" value="1"/>
</dbReference>
<dbReference type="GO" id="GO:0016462">
    <property type="term" value="F:pyrophosphatase activity"/>
    <property type="evidence" value="ECO:0007669"/>
    <property type="project" value="UniProtKB-ARBA"/>
</dbReference>
<feature type="domain" description="CYTH" evidence="1">
    <location>
        <begin position="1"/>
        <end position="169"/>
    </location>
</feature>
<dbReference type="KEGG" id="ccin:107269845"/>
<dbReference type="RefSeq" id="XP_015599660.1">
    <property type="nucleotide sequence ID" value="XM_015744174.2"/>
</dbReference>